<dbReference type="SMART" id="SM00271">
    <property type="entry name" value="DnaJ"/>
    <property type="match status" value="1"/>
</dbReference>
<dbReference type="Gene3D" id="2.60.260.20">
    <property type="entry name" value="Urease metallochaperone UreE, N-terminal domain"/>
    <property type="match status" value="2"/>
</dbReference>
<proteinExistence type="predicted"/>
<dbReference type="InterPro" id="IPR008971">
    <property type="entry name" value="HSP40/DnaJ_pept-bd"/>
</dbReference>
<protein>
    <recommendedName>
        <fullName evidence="7">J domain-containing protein</fullName>
    </recommendedName>
</protein>
<dbReference type="Pfam" id="PF01556">
    <property type="entry name" value="DnaJ_C"/>
    <property type="match status" value="1"/>
</dbReference>
<dbReference type="CDD" id="cd10747">
    <property type="entry name" value="DnaJ_C"/>
    <property type="match status" value="1"/>
</dbReference>
<evidence type="ECO:0000256" key="1">
    <source>
        <dbReference type="ARBA" id="ARBA00022723"/>
    </source>
</evidence>
<organism evidence="8 9">
    <name type="scientific">Candidatus Daviesbacteria bacterium RIFCSPHIGHO2_02_FULL_43_12</name>
    <dbReference type="NCBI Taxonomy" id="1797776"/>
    <lineage>
        <taxon>Bacteria</taxon>
        <taxon>Candidatus Daviesiibacteriota</taxon>
    </lineage>
</organism>
<evidence type="ECO:0000256" key="3">
    <source>
        <dbReference type="ARBA" id="ARBA00022771"/>
    </source>
</evidence>
<dbReference type="GO" id="GO:0042026">
    <property type="term" value="P:protein refolding"/>
    <property type="evidence" value="ECO:0007669"/>
    <property type="project" value="TreeGrafter"/>
</dbReference>
<keyword evidence="2" id="KW-0677">Repeat</keyword>
<dbReference type="InterPro" id="IPR036869">
    <property type="entry name" value="J_dom_sf"/>
</dbReference>
<dbReference type="InterPro" id="IPR002939">
    <property type="entry name" value="DnaJ_C"/>
</dbReference>
<dbReference type="GO" id="GO:0008270">
    <property type="term" value="F:zinc ion binding"/>
    <property type="evidence" value="ECO:0007669"/>
    <property type="project" value="UniProtKB-KW"/>
</dbReference>
<dbReference type="SUPFAM" id="SSF49493">
    <property type="entry name" value="HSP40/DnaJ peptide-binding domain"/>
    <property type="match status" value="2"/>
</dbReference>
<keyword evidence="5" id="KW-0143">Chaperone</keyword>
<dbReference type="Pfam" id="PF00226">
    <property type="entry name" value="DnaJ"/>
    <property type="match status" value="1"/>
</dbReference>
<dbReference type="InterPro" id="IPR018253">
    <property type="entry name" value="DnaJ_domain_CS"/>
</dbReference>
<keyword evidence="3" id="KW-0863">Zinc-finger</keyword>
<dbReference type="Proteomes" id="UP000177328">
    <property type="component" value="Unassembled WGS sequence"/>
</dbReference>
<dbReference type="SUPFAM" id="SSF46565">
    <property type="entry name" value="Chaperone J-domain"/>
    <property type="match status" value="1"/>
</dbReference>
<dbReference type="InterPro" id="IPR001623">
    <property type="entry name" value="DnaJ_domain"/>
</dbReference>
<comment type="caution">
    <text evidence="8">The sequence shown here is derived from an EMBL/GenBank/DDBJ whole genome shotgun (WGS) entry which is preliminary data.</text>
</comment>
<reference evidence="8 9" key="1">
    <citation type="journal article" date="2016" name="Nat. Commun.">
        <title>Thousands of microbial genomes shed light on interconnected biogeochemical processes in an aquifer system.</title>
        <authorList>
            <person name="Anantharaman K."/>
            <person name="Brown C.T."/>
            <person name="Hug L.A."/>
            <person name="Sharon I."/>
            <person name="Castelle C.J."/>
            <person name="Probst A.J."/>
            <person name="Thomas B.C."/>
            <person name="Singh A."/>
            <person name="Wilkins M.J."/>
            <person name="Karaoz U."/>
            <person name="Brodie E.L."/>
            <person name="Williams K.H."/>
            <person name="Hubbard S.S."/>
            <person name="Banfield J.F."/>
        </authorList>
    </citation>
    <scope>NUCLEOTIDE SEQUENCE [LARGE SCALE GENOMIC DNA]</scope>
</reference>
<dbReference type="FunFam" id="2.60.260.20:FF:000005">
    <property type="entry name" value="Chaperone protein dnaJ 1, mitochondrial"/>
    <property type="match status" value="1"/>
</dbReference>
<evidence type="ECO:0000313" key="8">
    <source>
        <dbReference type="EMBL" id="OGE39996.1"/>
    </source>
</evidence>
<feature type="region of interest" description="Disordered" evidence="6">
    <location>
        <begin position="72"/>
        <end position="93"/>
    </location>
</feature>
<dbReference type="PROSITE" id="PS50076">
    <property type="entry name" value="DNAJ_2"/>
    <property type="match status" value="1"/>
</dbReference>
<dbReference type="PROSITE" id="PS00636">
    <property type="entry name" value="DNAJ_1"/>
    <property type="match status" value="1"/>
</dbReference>
<dbReference type="PANTHER" id="PTHR43096:SF52">
    <property type="entry name" value="DNAJ HOMOLOG 1, MITOCHONDRIAL-RELATED"/>
    <property type="match status" value="1"/>
</dbReference>
<dbReference type="GO" id="GO:0051082">
    <property type="term" value="F:unfolded protein binding"/>
    <property type="evidence" value="ECO:0007669"/>
    <property type="project" value="InterPro"/>
</dbReference>
<sequence length="309" mass="33811">MATKKDYYEILGVSKAATDTELKSAYRKLARQFHPDVNKTPEAAERFKEVSDAYQILSDPRKRQTYDQFGSSAFEPGAGGGSPFGQGNPFGNAQGGPFGGFSYSWSSDGGGQGFEDPFALFEQLFGGSGFGDVFRRRPTYQMQISFDEAIHGTTKEVEVEHREKNGQTKRERMNVKIPAGVDNGTKMRFGEVDLIFRVTPHPEFAREGANVFSEVKLSIPQVVLGDIISVKTVEGPVSLKVPAGTEPGTLIKIKGKGAASLRGGSPRGEAGKGDHYVRVKIEIPKSLTAKERQAYQELKESSSKKKGWF</sequence>
<evidence type="ECO:0000259" key="7">
    <source>
        <dbReference type="PROSITE" id="PS50076"/>
    </source>
</evidence>
<dbReference type="GO" id="GO:0005737">
    <property type="term" value="C:cytoplasm"/>
    <property type="evidence" value="ECO:0007669"/>
    <property type="project" value="TreeGrafter"/>
</dbReference>
<keyword evidence="4" id="KW-0862">Zinc</keyword>
<accession>A0A1F5KGD7</accession>
<evidence type="ECO:0000256" key="2">
    <source>
        <dbReference type="ARBA" id="ARBA00022737"/>
    </source>
</evidence>
<feature type="domain" description="J" evidence="7">
    <location>
        <begin position="6"/>
        <end position="70"/>
    </location>
</feature>
<dbReference type="EMBL" id="MFDD01000014">
    <property type="protein sequence ID" value="OGE39996.1"/>
    <property type="molecule type" value="Genomic_DNA"/>
</dbReference>
<dbReference type="AlphaFoldDB" id="A0A1F5KGD7"/>
<evidence type="ECO:0000313" key="9">
    <source>
        <dbReference type="Proteomes" id="UP000177328"/>
    </source>
</evidence>
<evidence type="ECO:0000256" key="5">
    <source>
        <dbReference type="ARBA" id="ARBA00023186"/>
    </source>
</evidence>
<gene>
    <name evidence="8" type="ORF">A3D25_04305</name>
</gene>
<dbReference type="Gene3D" id="1.10.287.110">
    <property type="entry name" value="DnaJ domain"/>
    <property type="match status" value="1"/>
</dbReference>
<dbReference type="PANTHER" id="PTHR43096">
    <property type="entry name" value="DNAJ HOMOLOG 1, MITOCHONDRIAL-RELATED"/>
    <property type="match status" value="1"/>
</dbReference>
<evidence type="ECO:0000256" key="4">
    <source>
        <dbReference type="ARBA" id="ARBA00022833"/>
    </source>
</evidence>
<keyword evidence="1" id="KW-0479">Metal-binding</keyword>
<dbReference type="PRINTS" id="PR00625">
    <property type="entry name" value="JDOMAIN"/>
</dbReference>
<dbReference type="CDD" id="cd06257">
    <property type="entry name" value="DnaJ"/>
    <property type="match status" value="1"/>
</dbReference>
<evidence type="ECO:0000256" key="6">
    <source>
        <dbReference type="SAM" id="MobiDB-lite"/>
    </source>
</evidence>
<name>A0A1F5KGD7_9BACT</name>